<comment type="caution">
    <text evidence="2">The sequence shown here is derived from an EMBL/GenBank/DDBJ whole genome shotgun (WGS) entry which is preliminary data.</text>
</comment>
<dbReference type="AlphaFoldDB" id="A0A2M7W0Y3"/>
<evidence type="ECO:0008006" key="4">
    <source>
        <dbReference type="Google" id="ProtNLM"/>
    </source>
</evidence>
<name>A0A2M7W0Y3_9BACT</name>
<dbReference type="Proteomes" id="UP000228952">
    <property type="component" value="Unassembled WGS sequence"/>
</dbReference>
<feature type="transmembrane region" description="Helical" evidence="1">
    <location>
        <begin position="211"/>
        <end position="231"/>
    </location>
</feature>
<organism evidence="2 3">
    <name type="scientific">Candidatus Dojkabacteria bacterium CG_4_10_14_0_2_um_filter_Dojkabacteria_WS6_41_15</name>
    <dbReference type="NCBI Taxonomy" id="2014249"/>
    <lineage>
        <taxon>Bacteria</taxon>
        <taxon>Candidatus Dojkabacteria</taxon>
    </lineage>
</organism>
<accession>A0A2M7W0Y3</accession>
<dbReference type="InterPro" id="IPR019206">
    <property type="entry name" value="DUF2085_TM"/>
</dbReference>
<sequence>MKLSTLYLVTKKKFGQKRRKSLLIPKYISHYVVSIGRKPVQHFLIVQKNKQNLSLAPIKWLVGSLNLLIILPPLLFELGAEKLAKYFYFALGLVCHQRADRSFYLFGNALLHTKAEVWSKVPFDHIFTFHFRNRFVCGEEFGCKFGVCTRCTGMYLGLLIGLLTSEFLRQWRIPKIIPILLIIPMILDGGIQTIAYILAPERGFYESTNPRRFLTGLLFGFGVGYLMVSAIREPIAK</sequence>
<evidence type="ECO:0000313" key="2">
    <source>
        <dbReference type="EMBL" id="PJA12618.1"/>
    </source>
</evidence>
<keyword evidence="1" id="KW-0812">Transmembrane</keyword>
<proteinExistence type="predicted"/>
<protein>
    <recommendedName>
        <fullName evidence="4">DUF2085 domain-containing protein</fullName>
    </recommendedName>
</protein>
<evidence type="ECO:0000313" key="3">
    <source>
        <dbReference type="Proteomes" id="UP000228952"/>
    </source>
</evidence>
<dbReference type="Pfam" id="PF09858">
    <property type="entry name" value="DUF2085"/>
    <property type="match status" value="1"/>
</dbReference>
<gene>
    <name evidence="2" type="ORF">COX64_04285</name>
</gene>
<dbReference type="EMBL" id="PFQB01000107">
    <property type="protein sequence ID" value="PJA12618.1"/>
    <property type="molecule type" value="Genomic_DNA"/>
</dbReference>
<evidence type="ECO:0000256" key="1">
    <source>
        <dbReference type="SAM" id="Phobius"/>
    </source>
</evidence>
<keyword evidence="1" id="KW-0472">Membrane</keyword>
<keyword evidence="1" id="KW-1133">Transmembrane helix</keyword>
<reference evidence="3" key="1">
    <citation type="submission" date="2017-09" db="EMBL/GenBank/DDBJ databases">
        <title>Depth-based differentiation of microbial function through sediment-hosted aquifers and enrichment of novel symbionts in the deep terrestrial subsurface.</title>
        <authorList>
            <person name="Probst A.J."/>
            <person name="Ladd B."/>
            <person name="Jarett J.K."/>
            <person name="Geller-Mcgrath D.E."/>
            <person name="Sieber C.M.K."/>
            <person name="Emerson J.B."/>
            <person name="Anantharaman K."/>
            <person name="Thomas B.C."/>
            <person name="Malmstrom R."/>
            <person name="Stieglmeier M."/>
            <person name="Klingl A."/>
            <person name="Woyke T."/>
            <person name="Ryan C.M."/>
            <person name="Banfield J.F."/>
        </authorList>
    </citation>
    <scope>NUCLEOTIDE SEQUENCE [LARGE SCALE GENOMIC DNA]</scope>
</reference>
<feature type="transmembrane region" description="Helical" evidence="1">
    <location>
        <begin position="176"/>
        <end position="199"/>
    </location>
</feature>